<feature type="chain" id="PRO_5046086993" evidence="1">
    <location>
        <begin position="27"/>
        <end position="442"/>
    </location>
</feature>
<dbReference type="PANTHER" id="PTHR43649">
    <property type="entry name" value="ARABINOSE-BINDING PROTEIN-RELATED"/>
    <property type="match status" value="1"/>
</dbReference>
<keyword evidence="3" id="KW-1185">Reference proteome</keyword>
<dbReference type="Proteomes" id="UP001597097">
    <property type="component" value="Unassembled WGS sequence"/>
</dbReference>
<evidence type="ECO:0000313" key="2">
    <source>
        <dbReference type="EMBL" id="MFD1539928.1"/>
    </source>
</evidence>
<gene>
    <name evidence="2" type="ORF">ACFSJ0_22940</name>
</gene>
<dbReference type="Pfam" id="PF01547">
    <property type="entry name" value="SBP_bac_1"/>
    <property type="match status" value="1"/>
</dbReference>
<dbReference type="PANTHER" id="PTHR43649:SF30">
    <property type="entry name" value="ABC TRANSPORTER SUBSTRATE-BINDING PROTEIN"/>
    <property type="match status" value="1"/>
</dbReference>
<name>A0ABW4GBS1_9ACTN</name>
<evidence type="ECO:0000256" key="1">
    <source>
        <dbReference type="SAM" id="SignalP"/>
    </source>
</evidence>
<dbReference type="PROSITE" id="PS51257">
    <property type="entry name" value="PROKAR_LIPOPROTEIN"/>
    <property type="match status" value="1"/>
</dbReference>
<dbReference type="InterPro" id="IPR050490">
    <property type="entry name" value="Bact_solute-bd_prot1"/>
</dbReference>
<feature type="signal peptide" evidence="1">
    <location>
        <begin position="1"/>
        <end position="26"/>
    </location>
</feature>
<sequence>MEFNRRQILKYAGLGLALPAASPLLSACSNDKSGGSGDGSVKFEGWDYEAALVQQNLDNFTKTSKIKVNYTPITSAQYVQKVVAEFTGGGGPDALYVYDDSLASWVEGDYLQPLDGMAGVDEVYNAIYPGNATAMTYQGKRYGLPYYTDSNCLTYNADILAKAGITKPPASLEELEAQAIKIKKAGLLQYPIGVPAQLSDTWWSWVWALVFGSGGNMFDDQQAPIMNTTDTVVKDVFAWLQQAATKSKVIDPACLQLLAVPIDNAMKANRYAYTIGARYASRDYNDPTKSKAAGKIRMALVPSLDGQVHGTVSNTRLYALAKDTEVKDNAFKLLTYLGGLDANKQPYTAKFWFLQRGLGFAYKSMATDPEITASLKKFADPEIYAHLGEIAKPRNVLGVPWYTEFEIEMHKVVQGVLSNQTQPAAAVASLAQSVDTLKKKYN</sequence>
<evidence type="ECO:0000313" key="3">
    <source>
        <dbReference type="Proteomes" id="UP001597097"/>
    </source>
</evidence>
<dbReference type="PROSITE" id="PS51318">
    <property type="entry name" value="TAT"/>
    <property type="match status" value="1"/>
</dbReference>
<comment type="caution">
    <text evidence="2">The sequence shown here is derived from an EMBL/GenBank/DDBJ whole genome shotgun (WGS) entry which is preliminary data.</text>
</comment>
<dbReference type="InterPro" id="IPR006311">
    <property type="entry name" value="TAT_signal"/>
</dbReference>
<organism evidence="2 3">
    <name type="scientific">Nonomuraea guangzhouensis</name>
    <dbReference type="NCBI Taxonomy" id="1291555"/>
    <lineage>
        <taxon>Bacteria</taxon>
        <taxon>Bacillati</taxon>
        <taxon>Actinomycetota</taxon>
        <taxon>Actinomycetes</taxon>
        <taxon>Streptosporangiales</taxon>
        <taxon>Streptosporangiaceae</taxon>
        <taxon>Nonomuraea</taxon>
    </lineage>
</organism>
<protein>
    <submittedName>
        <fullName evidence="2">Extracellular solute-binding protein</fullName>
    </submittedName>
</protein>
<reference evidence="3" key="1">
    <citation type="journal article" date="2019" name="Int. J. Syst. Evol. Microbiol.">
        <title>The Global Catalogue of Microorganisms (GCM) 10K type strain sequencing project: providing services to taxonomists for standard genome sequencing and annotation.</title>
        <authorList>
            <consortium name="The Broad Institute Genomics Platform"/>
            <consortium name="The Broad Institute Genome Sequencing Center for Infectious Disease"/>
            <person name="Wu L."/>
            <person name="Ma J."/>
        </authorList>
    </citation>
    <scope>NUCLEOTIDE SEQUENCE [LARGE SCALE GENOMIC DNA]</scope>
    <source>
        <strain evidence="3">CGMCC 1.15399</strain>
    </source>
</reference>
<proteinExistence type="predicted"/>
<dbReference type="RefSeq" id="WP_219533570.1">
    <property type="nucleotide sequence ID" value="NZ_JAHKRM010000018.1"/>
</dbReference>
<keyword evidence="1" id="KW-0732">Signal</keyword>
<dbReference type="EMBL" id="JBHUCM010000018">
    <property type="protein sequence ID" value="MFD1539928.1"/>
    <property type="molecule type" value="Genomic_DNA"/>
</dbReference>
<accession>A0ABW4GBS1</accession>
<dbReference type="InterPro" id="IPR006059">
    <property type="entry name" value="SBP"/>
</dbReference>